<dbReference type="PANTHER" id="PTHR32234:SF0">
    <property type="entry name" value="THIOL:DISULFIDE INTERCHANGE PROTEIN DSBD"/>
    <property type="match status" value="1"/>
</dbReference>
<organism evidence="3 4">
    <name type="scientific">Chitinophaga cymbidii</name>
    <dbReference type="NCBI Taxonomy" id="1096750"/>
    <lineage>
        <taxon>Bacteria</taxon>
        <taxon>Pseudomonadati</taxon>
        <taxon>Bacteroidota</taxon>
        <taxon>Chitinophagia</taxon>
        <taxon>Chitinophagales</taxon>
        <taxon>Chitinophagaceae</taxon>
        <taxon>Chitinophaga</taxon>
    </lineage>
</organism>
<dbReference type="PANTHER" id="PTHR32234">
    <property type="entry name" value="THIOL:DISULFIDE INTERCHANGE PROTEIN DSBD"/>
    <property type="match status" value="1"/>
</dbReference>
<evidence type="ECO:0000256" key="1">
    <source>
        <dbReference type="SAM" id="SignalP"/>
    </source>
</evidence>
<dbReference type="Gene3D" id="3.40.30.10">
    <property type="entry name" value="Glutaredoxin"/>
    <property type="match status" value="1"/>
</dbReference>
<protein>
    <recommendedName>
        <fullName evidence="2">Thioredoxin domain-containing protein</fullName>
    </recommendedName>
</protein>
<sequence>MRAYTIIFSLLLSLSFPAKSQIAFRDSSWTWKAMLAEAKQQNKLIFMDAYAVWCGPCKWMTKNVFSVPEVGQVFNRNFINAYIDMEKGEGVALRKQYNIRFYPTYLFINGDGEVVHKVVGQTDTVSFIQHGLDAISPKRNLLYLSQHAAENTPVYLQALQNAYEQVEAGKVALSWLEAQPANTWIEAANWEILKEHVKDASSAPFLYLTAHAADFGKRYGQEEVEQKIYSTFLKWPQQYISYPDKGKAVLDEQGFKDFLDKLEQTSYAKKAEVRAKAKLTVHYSLRDWNKYTDVVNRMLSAKLIPMNATGGDWLYGYAQSIHRFGGENKKALKEATAWAKLLTTDIPGLNANQKVIYLDLYANLLEQKGDHDLAATIRKSMDKEKLEAAKSGMSFQMLKPITPTK</sequence>
<dbReference type="GO" id="GO:0045454">
    <property type="term" value="P:cell redox homeostasis"/>
    <property type="evidence" value="ECO:0007669"/>
    <property type="project" value="TreeGrafter"/>
</dbReference>
<dbReference type="OrthoDB" id="120730at2"/>
<keyword evidence="1" id="KW-0732">Signal</keyword>
<accession>A0A512RQL6</accession>
<dbReference type="Proteomes" id="UP000321436">
    <property type="component" value="Unassembled WGS sequence"/>
</dbReference>
<dbReference type="RefSeq" id="WP_146866103.1">
    <property type="nucleotide sequence ID" value="NZ_BKAU01000005.1"/>
</dbReference>
<reference evidence="3 4" key="1">
    <citation type="submission" date="2019-07" db="EMBL/GenBank/DDBJ databases">
        <title>Whole genome shotgun sequence of Chitinophaga cymbidii NBRC 109752.</title>
        <authorList>
            <person name="Hosoyama A."/>
            <person name="Uohara A."/>
            <person name="Ohji S."/>
            <person name="Ichikawa N."/>
        </authorList>
    </citation>
    <scope>NUCLEOTIDE SEQUENCE [LARGE SCALE GENOMIC DNA]</scope>
    <source>
        <strain evidence="3 4">NBRC 109752</strain>
    </source>
</reference>
<feature type="chain" id="PRO_5021930465" description="Thioredoxin domain-containing protein" evidence="1">
    <location>
        <begin position="21"/>
        <end position="405"/>
    </location>
</feature>
<dbReference type="GO" id="GO:0015035">
    <property type="term" value="F:protein-disulfide reductase activity"/>
    <property type="evidence" value="ECO:0007669"/>
    <property type="project" value="TreeGrafter"/>
</dbReference>
<dbReference type="SUPFAM" id="SSF52833">
    <property type="entry name" value="Thioredoxin-like"/>
    <property type="match status" value="1"/>
</dbReference>
<evidence type="ECO:0000259" key="2">
    <source>
        <dbReference type="PROSITE" id="PS51352"/>
    </source>
</evidence>
<dbReference type="Pfam" id="PF13899">
    <property type="entry name" value="Thioredoxin_7"/>
    <property type="match status" value="1"/>
</dbReference>
<dbReference type="EMBL" id="BKAU01000005">
    <property type="protein sequence ID" value="GEP97993.1"/>
    <property type="molecule type" value="Genomic_DNA"/>
</dbReference>
<comment type="caution">
    <text evidence="3">The sequence shown here is derived from an EMBL/GenBank/DDBJ whole genome shotgun (WGS) entry which is preliminary data.</text>
</comment>
<gene>
    <name evidence="3" type="ORF">CCY01nite_42530</name>
</gene>
<dbReference type="PROSITE" id="PS51352">
    <property type="entry name" value="THIOREDOXIN_2"/>
    <property type="match status" value="1"/>
</dbReference>
<proteinExistence type="predicted"/>
<evidence type="ECO:0000313" key="3">
    <source>
        <dbReference type="EMBL" id="GEP97993.1"/>
    </source>
</evidence>
<evidence type="ECO:0000313" key="4">
    <source>
        <dbReference type="Proteomes" id="UP000321436"/>
    </source>
</evidence>
<keyword evidence="4" id="KW-1185">Reference proteome</keyword>
<dbReference type="InterPro" id="IPR013766">
    <property type="entry name" value="Thioredoxin_domain"/>
</dbReference>
<dbReference type="AlphaFoldDB" id="A0A512RQL6"/>
<name>A0A512RQL6_9BACT</name>
<feature type="signal peptide" evidence="1">
    <location>
        <begin position="1"/>
        <end position="20"/>
    </location>
</feature>
<dbReference type="InterPro" id="IPR036249">
    <property type="entry name" value="Thioredoxin-like_sf"/>
</dbReference>
<feature type="domain" description="Thioredoxin" evidence="2">
    <location>
        <begin position="10"/>
        <end position="137"/>
    </location>
</feature>